<gene>
    <name evidence="1" type="ORF">chiPu_0023129</name>
</gene>
<comment type="caution">
    <text evidence="1">The sequence shown here is derived from an EMBL/GenBank/DDBJ whole genome shotgun (WGS) entry which is preliminary data.</text>
</comment>
<organism evidence="1 2">
    <name type="scientific">Chiloscyllium punctatum</name>
    <name type="common">Brownbanded bambooshark</name>
    <name type="synonym">Hemiscyllium punctatum</name>
    <dbReference type="NCBI Taxonomy" id="137246"/>
    <lineage>
        <taxon>Eukaryota</taxon>
        <taxon>Metazoa</taxon>
        <taxon>Chordata</taxon>
        <taxon>Craniata</taxon>
        <taxon>Vertebrata</taxon>
        <taxon>Chondrichthyes</taxon>
        <taxon>Elasmobranchii</taxon>
        <taxon>Galeomorphii</taxon>
        <taxon>Galeoidea</taxon>
        <taxon>Orectolobiformes</taxon>
        <taxon>Hemiscylliidae</taxon>
        <taxon>Chiloscyllium</taxon>
    </lineage>
</organism>
<keyword evidence="2" id="KW-1185">Reference proteome</keyword>
<evidence type="ECO:0000313" key="2">
    <source>
        <dbReference type="Proteomes" id="UP000287033"/>
    </source>
</evidence>
<proteinExistence type="predicted"/>
<reference evidence="1 2" key="1">
    <citation type="journal article" date="2018" name="Nat. Ecol. Evol.">
        <title>Shark genomes provide insights into elasmobranch evolution and the origin of vertebrates.</title>
        <authorList>
            <person name="Hara Y"/>
            <person name="Yamaguchi K"/>
            <person name="Onimaru K"/>
            <person name="Kadota M"/>
            <person name="Koyanagi M"/>
            <person name="Keeley SD"/>
            <person name="Tatsumi K"/>
            <person name="Tanaka K"/>
            <person name="Motone F"/>
            <person name="Kageyama Y"/>
            <person name="Nozu R"/>
            <person name="Adachi N"/>
            <person name="Nishimura O"/>
            <person name="Nakagawa R"/>
            <person name="Tanegashima C"/>
            <person name="Kiyatake I"/>
            <person name="Matsumoto R"/>
            <person name="Murakumo K"/>
            <person name="Nishida K"/>
            <person name="Terakita A"/>
            <person name="Kuratani S"/>
            <person name="Sato K"/>
            <person name="Hyodo S Kuraku.S."/>
        </authorList>
    </citation>
    <scope>NUCLEOTIDE SEQUENCE [LARGE SCALE GENOMIC DNA]</scope>
</reference>
<dbReference type="AlphaFoldDB" id="A0A401T9B2"/>
<feature type="non-terminal residue" evidence="1">
    <location>
        <position position="1"/>
    </location>
</feature>
<sequence length="46" mass="5389">QAVRLRLERIKLKAMAVVQELKSKAAEIFTIMEDQLGARFLQEMER</sequence>
<dbReference type="Proteomes" id="UP000287033">
    <property type="component" value="Unassembled WGS sequence"/>
</dbReference>
<protein>
    <submittedName>
        <fullName evidence="1">Uncharacterized protein</fullName>
    </submittedName>
</protein>
<name>A0A401T9B2_CHIPU</name>
<evidence type="ECO:0000313" key="1">
    <source>
        <dbReference type="EMBL" id="GCC39204.1"/>
    </source>
</evidence>
<accession>A0A401T9B2</accession>
<dbReference type="EMBL" id="BEZZ01015792">
    <property type="protein sequence ID" value="GCC39204.1"/>
    <property type="molecule type" value="Genomic_DNA"/>
</dbReference>
<dbReference type="OrthoDB" id="62528at2759"/>